<dbReference type="Proteomes" id="UP000032408">
    <property type="component" value="Chromosome"/>
</dbReference>
<feature type="transmembrane region" description="Helical" evidence="1">
    <location>
        <begin position="197"/>
        <end position="218"/>
    </location>
</feature>
<proteinExistence type="predicted"/>
<feature type="transmembrane region" description="Helical" evidence="1">
    <location>
        <begin position="119"/>
        <end position="136"/>
    </location>
</feature>
<protein>
    <submittedName>
        <fullName evidence="3">Putative membrane protein</fullName>
    </submittedName>
</protein>
<dbReference type="STRING" id="1580092.NADRNF5_1848"/>
<evidence type="ECO:0000313" key="3">
    <source>
        <dbReference type="EMBL" id="AJW71526.1"/>
    </source>
</evidence>
<keyword evidence="4" id="KW-1185">Reference proteome</keyword>
<dbReference type="Pfam" id="PF00924">
    <property type="entry name" value="MS_channel_2nd"/>
    <property type="match status" value="1"/>
</dbReference>
<gene>
    <name evidence="3" type="ORF">NADRNF5_1848</name>
</gene>
<name>A0A0D5C493_9ARCH</name>
<dbReference type="PANTHER" id="PTHR30221:SF1">
    <property type="entry name" value="SMALL-CONDUCTANCE MECHANOSENSITIVE CHANNEL"/>
    <property type="match status" value="1"/>
</dbReference>
<dbReference type="GO" id="GO:0016020">
    <property type="term" value="C:membrane"/>
    <property type="evidence" value="ECO:0007669"/>
    <property type="project" value="InterPro"/>
</dbReference>
<feature type="transmembrane region" description="Helical" evidence="1">
    <location>
        <begin position="148"/>
        <end position="176"/>
    </location>
</feature>
<dbReference type="KEGG" id="nin:NADRNF5_1848"/>
<dbReference type="InterPro" id="IPR008910">
    <property type="entry name" value="MSC_TM_helix"/>
</dbReference>
<keyword evidence="1" id="KW-0812">Transmembrane</keyword>
<dbReference type="HOGENOM" id="CLU_878796_0_0_2"/>
<organism evidence="3 4">
    <name type="scientific">Nitrosopumilus adriaticus</name>
    <dbReference type="NCBI Taxonomy" id="1580092"/>
    <lineage>
        <taxon>Archaea</taxon>
        <taxon>Nitrososphaerota</taxon>
        <taxon>Nitrososphaeria</taxon>
        <taxon>Nitrosopumilales</taxon>
        <taxon>Nitrosopumilaceae</taxon>
        <taxon>Nitrosopumilus</taxon>
    </lineage>
</organism>
<dbReference type="InterPro" id="IPR006685">
    <property type="entry name" value="MscS_channel_2nd"/>
</dbReference>
<feature type="transmembrane region" description="Helical" evidence="1">
    <location>
        <begin position="224"/>
        <end position="245"/>
    </location>
</feature>
<dbReference type="PANTHER" id="PTHR30221">
    <property type="entry name" value="SMALL-CONDUCTANCE MECHANOSENSITIVE CHANNEL"/>
    <property type="match status" value="1"/>
</dbReference>
<evidence type="ECO:0000256" key="1">
    <source>
        <dbReference type="SAM" id="Phobius"/>
    </source>
</evidence>
<dbReference type="InterPro" id="IPR045275">
    <property type="entry name" value="MscS_archaea/bacteria_type"/>
</dbReference>
<keyword evidence="1" id="KW-1133">Transmembrane helix</keyword>
<feature type="transmembrane region" description="Helical" evidence="1">
    <location>
        <begin position="63"/>
        <end position="81"/>
    </location>
</feature>
<sequence>MINTFMHNSKMMFSFVVLIALLVTFSTHEVFAQSSFSVETLYEPGIEAVTSFATSIAETAPKIIAASILLLIGLVVGKVFGKVISKTALKFLQKTKLQNDDLLSAGTSNQDSSKLIASSVRWFIYLFFIIAAINALEFEQLSTALTDLWLWVPNLLAFILIIVVGLIVATFIGKWLDQELVKSNFGGSKYVKIGVKGIIYAVIFAVGLTQLGIGQQIIPILVSAFSWSIAIGIGAAIAIGLGFTFKEIFPAIINTASKQRSVLKVGQKVRIGNVTGTLTAVELLHVIVATENNESIIIPTKELGNSNIVIMGTVNE</sequence>
<dbReference type="Pfam" id="PF05552">
    <property type="entry name" value="MS_channel_1st_1"/>
    <property type="match status" value="2"/>
</dbReference>
<reference evidence="4" key="1">
    <citation type="submission" date="2015-03" db="EMBL/GenBank/DDBJ databases">
        <title>Characterization of two novel Thaumarchaeota isolated from the Northern Adriatic Sea.</title>
        <authorList>
            <person name="Bayer B."/>
            <person name="Vojvoda J."/>
            <person name="Offre P."/>
            <person name="Srivastava A."/>
            <person name="Elisabeth N."/>
            <person name="Garcia J.A.L."/>
            <person name="Schleper C."/>
            <person name="Herndl G.J."/>
        </authorList>
    </citation>
    <scope>NUCLEOTIDE SEQUENCE [LARGE SCALE GENOMIC DNA]</scope>
    <source>
        <strain evidence="4">NF5</strain>
    </source>
</reference>
<dbReference type="EMBL" id="CP011070">
    <property type="protein sequence ID" value="AJW71526.1"/>
    <property type="molecule type" value="Genomic_DNA"/>
</dbReference>
<accession>A0A0D5C493</accession>
<dbReference type="AlphaFoldDB" id="A0A0D5C493"/>
<dbReference type="GO" id="GO:0008381">
    <property type="term" value="F:mechanosensitive monoatomic ion channel activity"/>
    <property type="evidence" value="ECO:0007669"/>
    <property type="project" value="InterPro"/>
</dbReference>
<feature type="domain" description="Mechanosensitive ion channel MscS" evidence="2">
    <location>
        <begin position="246"/>
        <end position="309"/>
    </location>
</feature>
<evidence type="ECO:0000313" key="4">
    <source>
        <dbReference type="Proteomes" id="UP000032408"/>
    </source>
</evidence>
<keyword evidence="1" id="KW-0472">Membrane</keyword>
<evidence type="ECO:0000259" key="2">
    <source>
        <dbReference type="Pfam" id="PF00924"/>
    </source>
</evidence>
<reference evidence="3 4" key="2">
    <citation type="journal article" date="2016" name="ISME J.">
        <title>Physiological and genomic characterization of two novel marine thaumarchaeal strains indicates niche differentiation.</title>
        <authorList>
            <person name="Bayer B."/>
            <person name="Vojvoda J."/>
            <person name="Offre P."/>
            <person name="Alves R.J."/>
            <person name="Elisabeth N.H."/>
            <person name="Garcia J.A."/>
            <person name="Volland J.M."/>
            <person name="Srivastava A."/>
            <person name="Schleper C."/>
            <person name="Herndl G.J."/>
        </authorList>
    </citation>
    <scope>NUCLEOTIDE SEQUENCE [LARGE SCALE GENOMIC DNA]</scope>
    <source>
        <strain evidence="3 4">NF5</strain>
    </source>
</reference>
<dbReference type="Gene3D" id="1.10.287.1260">
    <property type="match status" value="1"/>
</dbReference>